<dbReference type="AlphaFoldDB" id="A0A6A4HV78"/>
<dbReference type="InterPro" id="IPR004166">
    <property type="entry name" value="a-kinase_dom"/>
</dbReference>
<evidence type="ECO:0000313" key="6">
    <source>
        <dbReference type="Proteomes" id="UP000799118"/>
    </source>
</evidence>
<evidence type="ECO:0000259" key="4">
    <source>
        <dbReference type="Pfam" id="PF02816"/>
    </source>
</evidence>
<dbReference type="EMBL" id="ML769438">
    <property type="protein sequence ID" value="KAE9402106.1"/>
    <property type="molecule type" value="Genomic_DNA"/>
</dbReference>
<evidence type="ECO:0000256" key="1">
    <source>
        <dbReference type="ARBA" id="ARBA00022527"/>
    </source>
</evidence>
<proteinExistence type="predicted"/>
<dbReference type="GO" id="GO:0005524">
    <property type="term" value="F:ATP binding"/>
    <property type="evidence" value="ECO:0007669"/>
    <property type="project" value="InterPro"/>
</dbReference>
<feature type="non-terminal residue" evidence="5">
    <location>
        <position position="1"/>
    </location>
</feature>
<keyword evidence="6" id="KW-1185">Reference proteome</keyword>
<evidence type="ECO:0000256" key="3">
    <source>
        <dbReference type="ARBA" id="ARBA00022777"/>
    </source>
</evidence>
<reference evidence="5" key="1">
    <citation type="journal article" date="2019" name="Environ. Microbiol.">
        <title>Fungal ecological strategies reflected in gene transcription - a case study of two litter decomposers.</title>
        <authorList>
            <person name="Barbi F."/>
            <person name="Kohler A."/>
            <person name="Barry K."/>
            <person name="Baskaran P."/>
            <person name="Daum C."/>
            <person name="Fauchery L."/>
            <person name="Ihrmark K."/>
            <person name="Kuo A."/>
            <person name="LaButti K."/>
            <person name="Lipzen A."/>
            <person name="Morin E."/>
            <person name="Grigoriev I.V."/>
            <person name="Henrissat B."/>
            <person name="Lindahl B."/>
            <person name="Martin F."/>
        </authorList>
    </citation>
    <scope>NUCLEOTIDE SEQUENCE</scope>
    <source>
        <strain evidence="5">JB14</strain>
    </source>
</reference>
<dbReference type="OrthoDB" id="301415at2759"/>
<dbReference type="SUPFAM" id="SSF56112">
    <property type="entry name" value="Protein kinase-like (PK-like)"/>
    <property type="match status" value="1"/>
</dbReference>
<evidence type="ECO:0000256" key="2">
    <source>
        <dbReference type="ARBA" id="ARBA00022679"/>
    </source>
</evidence>
<dbReference type="InterPro" id="IPR011009">
    <property type="entry name" value="Kinase-like_dom_sf"/>
</dbReference>
<dbReference type="Pfam" id="PF02816">
    <property type="entry name" value="Alpha_kinase"/>
    <property type="match status" value="1"/>
</dbReference>
<evidence type="ECO:0000313" key="5">
    <source>
        <dbReference type="EMBL" id="KAE9402106.1"/>
    </source>
</evidence>
<organism evidence="5 6">
    <name type="scientific">Gymnopus androsaceus JB14</name>
    <dbReference type="NCBI Taxonomy" id="1447944"/>
    <lineage>
        <taxon>Eukaryota</taxon>
        <taxon>Fungi</taxon>
        <taxon>Dikarya</taxon>
        <taxon>Basidiomycota</taxon>
        <taxon>Agaricomycotina</taxon>
        <taxon>Agaricomycetes</taxon>
        <taxon>Agaricomycetidae</taxon>
        <taxon>Agaricales</taxon>
        <taxon>Marasmiineae</taxon>
        <taxon>Omphalotaceae</taxon>
        <taxon>Gymnopus</taxon>
    </lineage>
</organism>
<protein>
    <recommendedName>
        <fullName evidence="4">Alpha-type protein kinase domain-containing protein</fullName>
    </recommendedName>
</protein>
<keyword evidence="3" id="KW-0418">Kinase</keyword>
<feature type="domain" description="Alpha-type protein kinase" evidence="4">
    <location>
        <begin position="1"/>
        <end position="154"/>
    </location>
</feature>
<accession>A0A6A4HV78</accession>
<gene>
    <name evidence="5" type="ORF">BT96DRAFT_816992</name>
</gene>
<keyword evidence="2" id="KW-0808">Transferase</keyword>
<keyword evidence="1" id="KW-0723">Serine/threonine-protein kinase</keyword>
<dbReference type="GO" id="GO:0004674">
    <property type="term" value="F:protein serine/threonine kinase activity"/>
    <property type="evidence" value="ECO:0007669"/>
    <property type="project" value="UniProtKB-KW"/>
</dbReference>
<sequence length="156" mass="17573">GQQMVAKRFFNVGKGPDSVDINTNKDELEKESIRLAQTGYFYKCFQTLAEDHGVDIGDELKVTNFLLAFEIVGTGHNPSPASGLDLYDLQYPGTTNYTTVAWLLEPRRQKQFKKWTGTCEHPSYTNNMVGSVLTCFGHFVYLYSKKTVVLADVQSM</sequence>
<name>A0A6A4HV78_9AGAR</name>
<dbReference type="Proteomes" id="UP000799118">
    <property type="component" value="Unassembled WGS sequence"/>
</dbReference>